<dbReference type="Proteomes" id="UP000195991">
    <property type="component" value="Unassembled WGS sequence"/>
</dbReference>
<feature type="transmembrane region" description="Helical" evidence="1">
    <location>
        <begin position="97"/>
        <end position="123"/>
    </location>
</feature>
<feature type="transmembrane region" description="Helical" evidence="1">
    <location>
        <begin position="287"/>
        <end position="311"/>
    </location>
</feature>
<evidence type="ECO:0000313" key="2">
    <source>
        <dbReference type="EMBL" id="SCC68011.1"/>
    </source>
</evidence>
<sequence length="516" mass="55816">MYCRTCGNQHGEEVNYCPNEGSMEIAGAIEAVTLEQDTAKYCKGCGSENAQQNLYCQKCGHSLFIVKKKEQSIKLPTMDGTPEVKFTADKAVLKTGFIGGAVASILMLIAGWIGSVLFASILSEMFSKFAKELEMLPSFYSSATSTMLSYHLLGFTASDDSGLIFSLSWHTPFTLLLIIPFMIFAGTGIWLGKQRVAKTIKDQIFIAATVGIIYGVFLFIISLIASQSFAIPFSEAGKITVGYSAIKSLLSGFVCGTLFTLIGFIAHTSKNNMAAAFQELMPYGASVYYGISAMIKGLLVTAVVVCIMALVSKEDSIEPLKEITTLKSESTLLALELTPQLWSMAHFAPLEVSSPALSKEFTGIGKKSKSSESTLSFSFISGISVNGVVVRDIMISKGASQESLAEFDEVNNVFHYGLLLLIIPLFLMFRAGRKLAELSTANMYITLAVCSGSYTIMMIVMNMISKFQIDVSGTVTSLFGTSGTVLSMQNSFVYLTLCSFIVTYVAAFVGMKLAKK</sequence>
<feature type="transmembrane region" description="Helical" evidence="1">
    <location>
        <begin position="413"/>
        <end position="432"/>
    </location>
</feature>
<protein>
    <submittedName>
        <fullName evidence="2">Membrane protein with C2C2 zinc finger</fullName>
    </submittedName>
</protein>
<keyword evidence="1" id="KW-0812">Transmembrane</keyword>
<dbReference type="EMBL" id="FMBI01000051">
    <property type="protein sequence ID" value="SCC68011.1"/>
    <property type="molecule type" value="Genomic_DNA"/>
</dbReference>
<reference evidence="2 3" key="1">
    <citation type="submission" date="2016-08" db="EMBL/GenBank/DDBJ databases">
        <authorList>
            <person name="Seilhamer J.J."/>
        </authorList>
    </citation>
    <scope>NUCLEOTIDE SEQUENCE [LARGE SCALE GENOMIC DNA]</scope>
    <source>
        <strain evidence="2 3">IEBC_T61001</strain>
    </source>
</reference>
<keyword evidence="1" id="KW-1133">Transmembrane helix</keyword>
<accession>A0A1C4GJQ3</accession>
<proteinExistence type="predicted"/>
<dbReference type="AlphaFoldDB" id="A0A1C4GJQ3"/>
<dbReference type="RefSeq" id="WP_087985934.1">
    <property type="nucleotide sequence ID" value="NZ_FMBI01000051.1"/>
</dbReference>
<evidence type="ECO:0000256" key="1">
    <source>
        <dbReference type="SAM" id="Phobius"/>
    </source>
</evidence>
<feature type="transmembrane region" description="Helical" evidence="1">
    <location>
        <begin position="492"/>
        <end position="511"/>
    </location>
</feature>
<gene>
    <name evidence="2" type="ORF">BTT61001_05966</name>
</gene>
<organism evidence="2 3">
    <name type="scientific">Bacillus thuringiensis</name>
    <dbReference type="NCBI Taxonomy" id="1428"/>
    <lineage>
        <taxon>Bacteria</taxon>
        <taxon>Bacillati</taxon>
        <taxon>Bacillota</taxon>
        <taxon>Bacilli</taxon>
        <taxon>Bacillales</taxon>
        <taxon>Bacillaceae</taxon>
        <taxon>Bacillus</taxon>
        <taxon>Bacillus cereus group</taxon>
    </lineage>
</organism>
<keyword evidence="1" id="KW-0472">Membrane</keyword>
<feature type="transmembrane region" description="Helical" evidence="1">
    <location>
        <begin position="444"/>
        <end position="464"/>
    </location>
</feature>
<name>A0A1C4GJQ3_BACTU</name>
<feature type="transmembrane region" description="Helical" evidence="1">
    <location>
        <begin position="245"/>
        <end position="266"/>
    </location>
</feature>
<feature type="transmembrane region" description="Helical" evidence="1">
    <location>
        <begin position="204"/>
        <end position="225"/>
    </location>
</feature>
<feature type="transmembrane region" description="Helical" evidence="1">
    <location>
        <begin position="173"/>
        <end position="192"/>
    </location>
</feature>
<evidence type="ECO:0000313" key="3">
    <source>
        <dbReference type="Proteomes" id="UP000195991"/>
    </source>
</evidence>